<evidence type="ECO:0000313" key="1">
    <source>
        <dbReference type="EMBL" id="KAK2145790.1"/>
    </source>
</evidence>
<gene>
    <name evidence="1" type="ORF">LSH36_657g01053</name>
</gene>
<dbReference type="Proteomes" id="UP001208570">
    <property type="component" value="Unassembled WGS sequence"/>
</dbReference>
<name>A0AAD9J539_9ANNE</name>
<organism evidence="1 2">
    <name type="scientific">Paralvinella palmiformis</name>
    <dbReference type="NCBI Taxonomy" id="53620"/>
    <lineage>
        <taxon>Eukaryota</taxon>
        <taxon>Metazoa</taxon>
        <taxon>Spiralia</taxon>
        <taxon>Lophotrochozoa</taxon>
        <taxon>Annelida</taxon>
        <taxon>Polychaeta</taxon>
        <taxon>Sedentaria</taxon>
        <taxon>Canalipalpata</taxon>
        <taxon>Terebellida</taxon>
        <taxon>Terebelliformia</taxon>
        <taxon>Alvinellidae</taxon>
        <taxon>Paralvinella</taxon>
    </lineage>
</organism>
<sequence length="157" mass="17596">MSRQFSCYCYYCSEIGHQPAVHRQIRTDAESAVCISLTLCASVYRCVTAVHTVEQTGQTASIRVFSSGEGVSSKITGRFFQRGWHPLRRDKVKRHLAGECQRTPVFCLTHTQHLSTPAIEPLKILACPLVWPADNIIILTVLPLSLWRRCQAVGARV</sequence>
<keyword evidence="2" id="KW-1185">Reference proteome</keyword>
<dbReference type="EMBL" id="JAODUP010000657">
    <property type="protein sequence ID" value="KAK2145790.1"/>
    <property type="molecule type" value="Genomic_DNA"/>
</dbReference>
<reference evidence="1" key="1">
    <citation type="journal article" date="2023" name="Mol. Biol. Evol.">
        <title>Third-Generation Sequencing Reveals the Adaptive Role of the Epigenome in Three Deep-Sea Polychaetes.</title>
        <authorList>
            <person name="Perez M."/>
            <person name="Aroh O."/>
            <person name="Sun Y."/>
            <person name="Lan Y."/>
            <person name="Juniper S.K."/>
            <person name="Young C.R."/>
            <person name="Angers B."/>
            <person name="Qian P.Y."/>
        </authorList>
    </citation>
    <scope>NUCLEOTIDE SEQUENCE</scope>
    <source>
        <strain evidence="1">P08H-3</strain>
    </source>
</reference>
<protein>
    <submittedName>
        <fullName evidence="1">Uncharacterized protein</fullName>
    </submittedName>
</protein>
<evidence type="ECO:0000313" key="2">
    <source>
        <dbReference type="Proteomes" id="UP001208570"/>
    </source>
</evidence>
<comment type="caution">
    <text evidence="1">The sequence shown here is derived from an EMBL/GenBank/DDBJ whole genome shotgun (WGS) entry which is preliminary data.</text>
</comment>
<dbReference type="AlphaFoldDB" id="A0AAD9J539"/>
<accession>A0AAD9J539</accession>
<proteinExistence type="predicted"/>